<dbReference type="Proteomes" id="UP000282818">
    <property type="component" value="Unassembled WGS sequence"/>
</dbReference>
<dbReference type="PROSITE" id="PS51257">
    <property type="entry name" value="PROKAR_LIPOPROTEIN"/>
    <property type="match status" value="1"/>
</dbReference>
<gene>
    <name evidence="3" type="primary">bamC</name>
    <name evidence="3" type="ORF">EOE65_02835</name>
</gene>
<evidence type="ECO:0000256" key="2">
    <source>
        <dbReference type="SAM" id="SignalP"/>
    </source>
</evidence>
<dbReference type="AlphaFoldDB" id="A0A437QDT3"/>
<evidence type="ECO:0000256" key="1">
    <source>
        <dbReference type="SAM" id="MobiDB-lite"/>
    </source>
</evidence>
<dbReference type="Gene3D" id="3.30.310.170">
    <property type="entry name" value="Outer membrane protein assembly factor BamC"/>
    <property type="match status" value="1"/>
</dbReference>
<comment type="caution">
    <text evidence="3">The sequence shown here is derived from an EMBL/GenBank/DDBJ whole genome shotgun (WGS) entry which is preliminary data.</text>
</comment>
<accession>A0A437QDT3</accession>
<dbReference type="InterPro" id="IPR010653">
    <property type="entry name" value="NlpB/DapX"/>
</dbReference>
<dbReference type="Pfam" id="PF06804">
    <property type="entry name" value="Lipoprotein_18"/>
    <property type="match status" value="1"/>
</dbReference>
<feature type="chain" id="PRO_5019245096" evidence="2">
    <location>
        <begin position="21"/>
        <end position="459"/>
    </location>
</feature>
<evidence type="ECO:0000313" key="4">
    <source>
        <dbReference type="Proteomes" id="UP000282818"/>
    </source>
</evidence>
<keyword evidence="2" id="KW-0732">Signal</keyword>
<feature type="signal peptide" evidence="2">
    <location>
        <begin position="1"/>
        <end position="20"/>
    </location>
</feature>
<organism evidence="3 4">
    <name type="scientific">Neptunomonas marina</name>
    <dbReference type="NCBI Taxonomy" id="1815562"/>
    <lineage>
        <taxon>Bacteria</taxon>
        <taxon>Pseudomonadati</taxon>
        <taxon>Pseudomonadota</taxon>
        <taxon>Gammaproteobacteria</taxon>
        <taxon>Oceanospirillales</taxon>
        <taxon>Oceanospirillaceae</taxon>
        <taxon>Neptunomonas</taxon>
    </lineage>
</organism>
<keyword evidence="4" id="KW-1185">Reference proteome</keyword>
<protein>
    <submittedName>
        <fullName evidence="3">Outer membrane protein assembly factor BamC</fullName>
    </submittedName>
</protein>
<sequence length="459" mass="51039">MRLFPLVLAASMLVSAGCSMMDKNPIYGEDGLLRDRSQDYEKASADRKLEIPAHLKVRQTEDLLVVPTAGQTAAARVGSFEVPRPEFFYADTGSEAVNLKRQGDEKLIVVDEPIAAVWEKTLDFMKFNAIPVASANPRTGEIESDWILVSGPEYSMVDSWIKRLTFQTIEGGTKNKLKFSVKPDAADYGRTSIALQHVALPEDAQVAAVDWGNTSHDVGYKSDMMFEMLRYLSKATLKPSERSLLAYQQQPSQTRPQLGRDSRGNPVLKFGSSADQSWSLLNTAVDRADLDVGTRDQSLGMMYMTYTTSTPIDRKKEMGFFEWLFSDREEIKIDTGTIASVFGVDDDSVIRYSANEVPQEPLEEGQARALDDPNNAANQDGYKIWFAGRVVYVFGGGNKKGSYNAKTDAYEHTGRYQLKMTRSRSGVYITVKDDEGLAAPAIVAEEILWAIKDNIPAKR</sequence>
<dbReference type="EMBL" id="SACQ01000001">
    <property type="protein sequence ID" value="RVU32605.1"/>
    <property type="molecule type" value="Genomic_DNA"/>
</dbReference>
<name>A0A437QDT3_9GAMM</name>
<feature type="region of interest" description="Disordered" evidence="1">
    <location>
        <begin position="247"/>
        <end position="266"/>
    </location>
</feature>
<dbReference type="InterPro" id="IPR042268">
    <property type="entry name" value="BamC_C"/>
</dbReference>
<feature type="compositionally biased region" description="Polar residues" evidence="1">
    <location>
        <begin position="247"/>
        <end position="256"/>
    </location>
</feature>
<proteinExistence type="predicted"/>
<dbReference type="RefSeq" id="WP_127692774.1">
    <property type="nucleotide sequence ID" value="NZ_SACQ01000001.1"/>
</dbReference>
<reference evidence="3 4" key="1">
    <citation type="submission" date="2019-01" db="EMBL/GenBank/DDBJ databases">
        <authorList>
            <person name="Chen W.-M."/>
        </authorList>
    </citation>
    <scope>NUCLEOTIDE SEQUENCE [LARGE SCALE GENOMIC DNA]</scope>
    <source>
        <strain evidence="3 4">HPM-16</strain>
    </source>
</reference>
<evidence type="ECO:0000313" key="3">
    <source>
        <dbReference type="EMBL" id="RVU32605.1"/>
    </source>
</evidence>